<comment type="similarity">
    <text evidence="1">Belongs to the UPF0434 family.</text>
</comment>
<dbReference type="Proteomes" id="UP000248889">
    <property type="component" value="Unassembled WGS sequence"/>
</dbReference>
<evidence type="ECO:0000313" key="4">
    <source>
        <dbReference type="Proteomes" id="UP000248889"/>
    </source>
</evidence>
<dbReference type="GO" id="GO:0017000">
    <property type="term" value="P:antibiotic biosynthetic process"/>
    <property type="evidence" value="ECO:0007669"/>
    <property type="project" value="UniProtKB-ARBA"/>
</dbReference>
<accession>A0A2X0JZA8</accession>
<dbReference type="GO" id="GO:0032259">
    <property type="term" value="P:methylation"/>
    <property type="evidence" value="ECO:0007669"/>
    <property type="project" value="UniProtKB-KW"/>
</dbReference>
<proteinExistence type="inferred from homology"/>
<dbReference type="Gene3D" id="3.40.50.150">
    <property type="entry name" value="Vaccinia Virus protein VP39"/>
    <property type="match status" value="1"/>
</dbReference>
<keyword evidence="4" id="KW-1185">Reference proteome</keyword>
<dbReference type="GO" id="GO:0008168">
    <property type="term" value="F:methyltransferase activity"/>
    <property type="evidence" value="ECO:0007669"/>
    <property type="project" value="UniProtKB-KW"/>
</dbReference>
<dbReference type="Pfam" id="PF03966">
    <property type="entry name" value="Trm112p"/>
    <property type="match status" value="1"/>
</dbReference>
<dbReference type="OrthoDB" id="9812205at2"/>
<keyword evidence="3" id="KW-0808">Transferase</keyword>
<reference evidence="3 4" key="1">
    <citation type="submission" date="2018-06" db="EMBL/GenBank/DDBJ databases">
        <title>Streptacidiphilus pinicola sp. nov., isolated from pine grove soil.</title>
        <authorList>
            <person name="Roh S.G."/>
            <person name="Park S."/>
            <person name="Kim M.-K."/>
            <person name="Yun B.-R."/>
            <person name="Park J."/>
            <person name="Kim M.J."/>
            <person name="Kim Y.S."/>
            <person name="Kim S.B."/>
        </authorList>
    </citation>
    <scope>NUCLEOTIDE SEQUENCE [LARGE SCALE GENOMIC DNA]</scope>
    <source>
        <strain evidence="3 4">MMS16-CNU450</strain>
    </source>
</reference>
<evidence type="ECO:0000256" key="1">
    <source>
        <dbReference type="HAMAP-Rule" id="MF_01187"/>
    </source>
</evidence>
<dbReference type="InterPro" id="IPR005651">
    <property type="entry name" value="Trm112-like"/>
</dbReference>
<dbReference type="Gene3D" id="2.20.25.10">
    <property type="match status" value="1"/>
</dbReference>
<protein>
    <recommendedName>
        <fullName evidence="1">UPF0434 protein DN069_38560</fullName>
    </recommendedName>
</protein>
<sequence>MTDSAASPLRSLYEDPTVVVASSLDRARRQLALLEPLLDQAAASRRRLRILDVGCGDGAATALLADRAHGHTVVGADWSQMALERARRRGLTLVRATLDQGGLPLPDQSVDVVVFSEVIEHLVDTDAALDELERVLRPGGSLLLSTPNLAAWFNRGLLLAGVQPVFTEVSLKRIYGRPGHEVVGHLRVFTRAALLGLLRGHGLDIVAVRGAAYHDTPRLLRPLDRLLQYVPELAADLIVHARTPPIPQTDGPGLPDTVPAAEDRMPVPAELLELLACPVDKGPLLYDAETESLYNPRLRRAYPIVEGIPHLLADDARPVGWGDHDRITGAPRPKAGLESRVSPP</sequence>
<dbReference type="Pfam" id="PF13489">
    <property type="entry name" value="Methyltransf_23"/>
    <property type="match status" value="1"/>
</dbReference>
<gene>
    <name evidence="3" type="ORF">DN069_38560</name>
</gene>
<evidence type="ECO:0000313" key="3">
    <source>
        <dbReference type="EMBL" id="RAG80360.1"/>
    </source>
</evidence>
<dbReference type="AlphaFoldDB" id="A0A2X0JZA8"/>
<dbReference type="CDD" id="cd02440">
    <property type="entry name" value="AdoMet_MTases"/>
    <property type="match status" value="1"/>
</dbReference>
<keyword evidence="3" id="KW-0489">Methyltransferase</keyword>
<dbReference type="PANTHER" id="PTHR43861">
    <property type="entry name" value="TRANS-ACONITATE 2-METHYLTRANSFERASE-RELATED"/>
    <property type="match status" value="1"/>
</dbReference>
<comment type="caution">
    <text evidence="3">The sequence shown here is derived from an EMBL/GenBank/DDBJ whole genome shotgun (WGS) entry which is preliminary data.</text>
</comment>
<name>A0A2X0JZA8_9ACTN</name>
<dbReference type="SUPFAM" id="SSF53335">
    <property type="entry name" value="S-adenosyl-L-methionine-dependent methyltransferases"/>
    <property type="match status" value="1"/>
</dbReference>
<evidence type="ECO:0000256" key="2">
    <source>
        <dbReference type="SAM" id="MobiDB-lite"/>
    </source>
</evidence>
<dbReference type="EMBL" id="QKYN01000248">
    <property type="protein sequence ID" value="RAG80360.1"/>
    <property type="molecule type" value="Genomic_DNA"/>
</dbReference>
<dbReference type="InterPro" id="IPR029063">
    <property type="entry name" value="SAM-dependent_MTases_sf"/>
</dbReference>
<feature type="region of interest" description="Disordered" evidence="2">
    <location>
        <begin position="322"/>
        <end position="344"/>
    </location>
</feature>
<dbReference type="SUPFAM" id="SSF158997">
    <property type="entry name" value="Trm112p-like"/>
    <property type="match status" value="1"/>
</dbReference>
<organism evidence="3 4">
    <name type="scientific">Streptacidiphilus pinicola</name>
    <dbReference type="NCBI Taxonomy" id="2219663"/>
    <lineage>
        <taxon>Bacteria</taxon>
        <taxon>Bacillati</taxon>
        <taxon>Actinomycetota</taxon>
        <taxon>Actinomycetes</taxon>
        <taxon>Kitasatosporales</taxon>
        <taxon>Streptomycetaceae</taxon>
        <taxon>Streptacidiphilus</taxon>
    </lineage>
</organism>
<dbReference type="HAMAP" id="MF_01187">
    <property type="entry name" value="UPF0434"/>
    <property type="match status" value="1"/>
</dbReference>